<evidence type="ECO:0000313" key="1">
    <source>
        <dbReference type="EMBL" id="QNA45088.1"/>
    </source>
</evidence>
<protein>
    <recommendedName>
        <fullName evidence="3">Lipoprotein</fullName>
    </recommendedName>
</protein>
<dbReference type="AlphaFoldDB" id="A0A7G5XHY5"/>
<dbReference type="KEGG" id="lacs:H4075_02500"/>
<dbReference type="RefSeq" id="WP_182803839.1">
    <property type="nucleotide sequence ID" value="NZ_CP060007.1"/>
</dbReference>
<dbReference type="PROSITE" id="PS51257">
    <property type="entry name" value="PROKAR_LIPOPROTEIN"/>
    <property type="match status" value="1"/>
</dbReference>
<dbReference type="Proteomes" id="UP000515344">
    <property type="component" value="Chromosome"/>
</dbReference>
<reference evidence="2" key="1">
    <citation type="submission" date="2020-08" db="EMBL/GenBank/DDBJ databases">
        <title>Lacibacter sp. S13-6-6 genome sequencing.</title>
        <authorList>
            <person name="Jin L."/>
        </authorList>
    </citation>
    <scope>NUCLEOTIDE SEQUENCE [LARGE SCALE GENOMIC DNA]</scope>
    <source>
        <strain evidence="2">S13-6-6</strain>
    </source>
</reference>
<name>A0A7G5XHY5_9BACT</name>
<keyword evidence="2" id="KW-1185">Reference proteome</keyword>
<proteinExistence type="predicted"/>
<gene>
    <name evidence="1" type="ORF">H4075_02500</name>
</gene>
<evidence type="ECO:0008006" key="3">
    <source>
        <dbReference type="Google" id="ProtNLM"/>
    </source>
</evidence>
<sequence>MKKVNYIAKGFKVLSIAAVITVASCSLISFTVRSLGDDFLKQLGLTKPGAEEKIRQGILGGSLDTYGIKGIKNIATGNRAAVASDILSYTKKYVSTADFIKNYNEMRDYYKPKFQKLQTPDEMRAEAVANQKKSIAQIEESIKKADASTKPIFENVLITAKEDLKKIEDPNSKHNAAYAKNYEQAVKQNQQNYDRQIADWEAKYPSNHLLYVKKRLQEFLNETADIDFEAELITKNGKKYFVNRAYESKGNRWKMAFRAGQDVVTTARTFVEKWMSEIK</sequence>
<organism evidence="1 2">
    <name type="scientific">Lacibacter sediminis</name>
    <dbReference type="NCBI Taxonomy" id="2760713"/>
    <lineage>
        <taxon>Bacteria</taxon>
        <taxon>Pseudomonadati</taxon>
        <taxon>Bacteroidota</taxon>
        <taxon>Chitinophagia</taxon>
        <taxon>Chitinophagales</taxon>
        <taxon>Chitinophagaceae</taxon>
        <taxon>Lacibacter</taxon>
    </lineage>
</organism>
<dbReference type="EMBL" id="CP060007">
    <property type="protein sequence ID" value="QNA45088.1"/>
    <property type="molecule type" value="Genomic_DNA"/>
</dbReference>
<accession>A0A7G5XHY5</accession>
<evidence type="ECO:0000313" key="2">
    <source>
        <dbReference type="Proteomes" id="UP000515344"/>
    </source>
</evidence>